<protein>
    <recommendedName>
        <fullName evidence="5">Carboxylesterase type B domain-containing protein</fullName>
    </recommendedName>
</protein>
<reference evidence="6" key="1">
    <citation type="submission" date="2020-11" db="EMBL/GenBank/DDBJ databases">
        <authorList>
            <person name="Tran Van P."/>
        </authorList>
    </citation>
    <scope>NUCLEOTIDE SEQUENCE</scope>
</reference>
<dbReference type="InterPro" id="IPR050654">
    <property type="entry name" value="AChE-related_enzymes"/>
</dbReference>
<dbReference type="Gene3D" id="3.40.50.1820">
    <property type="entry name" value="alpha/beta hydrolase"/>
    <property type="match status" value="1"/>
</dbReference>
<evidence type="ECO:0000259" key="5">
    <source>
        <dbReference type="Pfam" id="PF00135"/>
    </source>
</evidence>
<dbReference type="GO" id="GO:0005615">
    <property type="term" value="C:extracellular space"/>
    <property type="evidence" value="ECO:0007669"/>
    <property type="project" value="TreeGrafter"/>
</dbReference>
<evidence type="ECO:0000256" key="3">
    <source>
        <dbReference type="ARBA" id="ARBA00022801"/>
    </source>
</evidence>
<dbReference type="AlphaFoldDB" id="A0A7R9LNK3"/>
<gene>
    <name evidence="6" type="ORF">OSB1V03_LOCUS19984</name>
</gene>
<dbReference type="SUPFAM" id="SSF53474">
    <property type="entry name" value="alpha/beta-Hydrolases"/>
    <property type="match status" value="1"/>
</dbReference>
<keyword evidence="7" id="KW-1185">Reference proteome</keyword>
<dbReference type="GO" id="GO:0006581">
    <property type="term" value="P:acetylcholine catabolic process"/>
    <property type="evidence" value="ECO:0007669"/>
    <property type="project" value="TreeGrafter"/>
</dbReference>
<feature type="non-terminal residue" evidence="6">
    <location>
        <position position="1"/>
    </location>
</feature>
<dbReference type="OrthoDB" id="408631at2759"/>
<comment type="similarity">
    <text evidence="1">Belongs to the type-B carboxylesterase/lipase family.</text>
</comment>
<organism evidence="6">
    <name type="scientific">Medioppia subpectinata</name>
    <dbReference type="NCBI Taxonomy" id="1979941"/>
    <lineage>
        <taxon>Eukaryota</taxon>
        <taxon>Metazoa</taxon>
        <taxon>Ecdysozoa</taxon>
        <taxon>Arthropoda</taxon>
        <taxon>Chelicerata</taxon>
        <taxon>Arachnida</taxon>
        <taxon>Acari</taxon>
        <taxon>Acariformes</taxon>
        <taxon>Sarcoptiformes</taxon>
        <taxon>Oribatida</taxon>
        <taxon>Brachypylina</taxon>
        <taxon>Oppioidea</taxon>
        <taxon>Oppiidae</taxon>
        <taxon>Medioppia</taxon>
    </lineage>
</organism>
<dbReference type="PANTHER" id="PTHR43918">
    <property type="entry name" value="ACETYLCHOLINESTERASE"/>
    <property type="match status" value="1"/>
</dbReference>
<evidence type="ECO:0000256" key="4">
    <source>
        <dbReference type="ARBA" id="ARBA00023180"/>
    </source>
</evidence>
<sequence>MNYTVPTLGTEYLPVSAHQAFQTKQFNKDLELLAGVAQHEGPAVFTADYGYTPNDLTERGFHAIAQTFNAKFHNLNADNITTFYMSSINKSDADQFAVNYGQQSAEYNVYFYEITYKRTPKSGPDVMGVTHGSELDFVFGLPLIDSQKTDTEVDKQFSRDVMKMWTDFVKYGKPTVDWPKLIDNKVKDYVPKAKELNPYRLWHNFDHLFNTTCNGFWKQYWN</sequence>
<dbReference type="InterPro" id="IPR002018">
    <property type="entry name" value="CarbesteraseB"/>
</dbReference>
<keyword evidence="4" id="KW-0325">Glycoprotein</keyword>
<feature type="domain" description="Carboxylesterase type B" evidence="5">
    <location>
        <begin position="78"/>
        <end position="185"/>
    </location>
</feature>
<dbReference type="GO" id="GO:0019695">
    <property type="term" value="P:choline metabolic process"/>
    <property type="evidence" value="ECO:0007669"/>
    <property type="project" value="TreeGrafter"/>
</dbReference>
<dbReference type="EMBL" id="OC885638">
    <property type="protein sequence ID" value="CAD7644285.1"/>
    <property type="molecule type" value="Genomic_DNA"/>
</dbReference>
<keyword evidence="3" id="KW-0378">Hydrolase</keyword>
<keyword evidence="2" id="KW-0719">Serine esterase</keyword>
<dbReference type="Proteomes" id="UP000759131">
    <property type="component" value="Unassembled WGS sequence"/>
</dbReference>
<dbReference type="PANTHER" id="PTHR43918:SF4">
    <property type="entry name" value="CARBOXYLIC ESTER HYDROLASE"/>
    <property type="match status" value="1"/>
</dbReference>
<dbReference type="EMBL" id="CAJPIZ010031063">
    <property type="protein sequence ID" value="CAG2120037.1"/>
    <property type="molecule type" value="Genomic_DNA"/>
</dbReference>
<evidence type="ECO:0000313" key="6">
    <source>
        <dbReference type="EMBL" id="CAD7644285.1"/>
    </source>
</evidence>
<dbReference type="GO" id="GO:0003990">
    <property type="term" value="F:acetylcholinesterase activity"/>
    <property type="evidence" value="ECO:0007669"/>
    <property type="project" value="TreeGrafter"/>
</dbReference>
<evidence type="ECO:0000256" key="1">
    <source>
        <dbReference type="ARBA" id="ARBA00005964"/>
    </source>
</evidence>
<name>A0A7R9LNK3_9ACAR</name>
<dbReference type="Pfam" id="PF00135">
    <property type="entry name" value="COesterase"/>
    <property type="match status" value="1"/>
</dbReference>
<dbReference type="InterPro" id="IPR029058">
    <property type="entry name" value="AB_hydrolase_fold"/>
</dbReference>
<dbReference type="GO" id="GO:0005886">
    <property type="term" value="C:plasma membrane"/>
    <property type="evidence" value="ECO:0007669"/>
    <property type="project" value="TreeGrafter"/>
</dbReference>
<evidence type="ECO:0000313" key="7">
    <source>
        <dbReference type="Proteomes" id="UP000759131"/>
    </source>
</evidence>
<proteinExistence type="inferred from homology"/>
<evidence type="ECO:0000256" key="2">
    <source>
        <dbReference type="ARBA" id="ARBA00022487"/>
    </source>
</evidence>
<accession>A0A7R9LNK3</accession>